<evidence type="ECO:0000313" key="2">
    <source>
        <dbReference type="EMBL" id="HHI97419.1"/>
    </source>
</evidence>
<dbReference type="Pfam" id="PF02021">
    <property type="entry name" value="UPF0102"/>
    <property type="match status" value="1"/>
</dbReference>
<dbReference type="NCBIfam" id="TIGR00252">
    <property type="entry name" value="YraN family protein"/>
    <property type="match status" value="1"/>
</dbReference>
<proteinExistence type="inferred from homology"/>
<dbReference type="HAMAP" id="MF_00048">
    <property type="entry name" value="UPF0102"/>
    <property type="match status" value="1"/>
</dbReference>
<reference evidence="2" key="1">
    <citation type="journal article" date="2020" name="mSystems">
        <title>Genome- and Community-Level Interaction Insights into Carbon Utilization and Element Cycling Functions of Hydrothermarchaeota in Hydrothermal Sediment.</title>
        <authorList>
            <person name="Zhou Z."/>
            <person name="Liu Y."/>
            <person name="Xu W."/>
            <person name="Pan J."/>
            <person name="Luo Z.H."/>
            <person name="Li M."/>
        </authorList>
    </citation>
    <scope>NUCLEOTIDE SEQUENCE [LARGE SCALE GENOMIC DNA]</scope>
    <source>
        <strain evidence="2">HyVt-533</strain>
    </source>
</reference>
<gene>
    <name evidence="2" type="ORF">ENJ96_06165</name>
</gene>
<dbReference type="InterPro" id="IPR003509">
    <property type="entry name" value="UPF0102_YraN-like"/>
</dbReference>
<dbReference type="CDD" id="cd20736">
    <property type="entry name" value="PoNe_Nuclease"/>
    <property type="match status" value="1"/>
</dbReference>
<dbReference type="EMBL" id="DROK01000174">
    <property type="protein sequence ID" value="HHI97419.1"/>
    <property type="molecule type" value="Genomic_DNA"/>
</dbReference>
<feature type="non-terminal residue" evidence="2">
    <location>
        <position position="1"/>
    </location>
</feature>
<dbReference type="PANTHER" id="PTHR34039:SF1">
    <property type="entry name" value="UPF0102 PROTEIN YRAN"/>
    <property type="match status" value="1"/>
</dbReference>
<comment type="similarity">
    <text evidence="1">Belongs to the UPF0102 family.</text>
</comment>
<dbReference type="AlphaFoldDB" id="A0A7V5P045"/>
<dbReference type="PANTHER" id="PTHR34039">
    <property type="entry name" value="UPF0102 PROTEIN YRAN"/>
    <property type="match status" value="1"/>
</dbReference>
<organism evidence="2">
    <name type="scientific">Thermodesulfatator atlanticus</name>
    <dbReference type="NCBI Taxonomy" id="501497"/>
    <lineage>
        <taxon>Bacteria</taxon>
        <taxon>Pseudomonadati</taxon>
        <taxon>Thermodesulfobacteriota</taxon>
        <taxon>Thermodesulfobacteria</taxon>
        <taxon>Thermodesulfobacteriales</taxon>
        <taxon>Thermodesulfatatoraceae</taxon>
        <taxon>Thermodesulfatator</taxon>
    </lineage>
</organism>
<dbReference type="SUPFAM" id="SSF52980">
    <property type="entry name" value="Restriction endonuclease-like"/>
    <property type="match status" value="1"/>
</dbReference>
<dbReference type="NCBIfam" id="NF009154">
    <property type="entry name" value="PRK12497.3-3"/>
    <property type="match status" value="1"/>
</dbReference>
<dbReference type="Proteomes" id="UP000886101">
    <property type="component" value="Unassembled WGS sequence"/>
</dbReference>
<dbReference type="GO" id="GO:0003676">
    <property type="term" value="F:nucleic acid binding"/>
    <property type="evidence" value="ECO:0007669"/>
    <property type="project" value="InterPro"/>
</dbReference>
<dbReference type="InterPro" id="IPR011856">
    <property type="entry name" value="tRNA_endonuc-like_dom_sf"/>
</dbReference>
<dbReference type="Gene3D" id="3.40.1350.10">
    <property type="match status" value="1"/>
</dbReference>
<name>A0A7V5P045_9BACT</name>
<sequence length="135" mass="15412">VPSIVALLGRFQNTKDPKKLGRLAEDLSAWYFRLKGYRLLARNWRTRWGEIDLVVGKGNTLVFVEVKARKNLSKGSPEEALTPHKKKKLIKLAQAFLATQKTEASHFRFDLVAVDFSHTKPQIRHYQGIIDDDGP</sequence>
<dbReference type="NCBIfam" id="NF009150">
    <property type="entry name" value="PRK12497.1-3"/>
    <property type="match status" value="1"/>
</dbReference>
<dbReference type="InterPro" id="IPR011335">
    <property type="entry name" value="Restrct_endonuc-II-like"/>
</dbReference>
<protein>
    <submittedName>
        <fullName evidence="2">YraN family protein</fullName>
    </submittedName>
</protein>
<evidence type="ECO:0000256" key="1">
    <source>
        <dbReference type="ARBA" id="ARBA00006738"/>
    </source>
</evidence>
<comment type="caution">
    <text evidence="2">The sequence shown here is derived from an EMBL/GenBank/DDBJ whole genome shotgun (WGS) entry which is preliminary data.</text>
</comment>
<accession>A0A7V5P045</accession>